<proteinExistence type="inferred from homology"/>
<dbReference type="InterPro" id="IPR028457">
    <property type="entry name" value="ABI"/>
</dbReference>
<keyword evidence="4" id="KW-1185">Reference proteome</keyword>
<gene>
    <name evidence="3" type="ORF">AQUCO_00100422v1</name>
</gene>
<dbReference type="InParanoid" id="A0A2G5FAC2"/>
<organism evidence="3 4">
    <name type="scientific">Aquilegia coerulea</name>
    <name type="common">Rocky mountain columbine</name>
    <dbReference type="NCBI Taxonomy" id="218851"/>
    <lineage>
        <taxon>Eukaryota</taxon>
        <taxon>Viridiplantae</taxon>
        <taxon>Streptophyta</taxon>
        <taxon>Embryophyta</taxon>
        <taxon>Tracheophyta</taxon>
        <taxon>Spermatophyta</taxon>
        <taxon>Magnoliopsida</taxon>
        <taxon>Ranunculales</taxon>
        <taxon>Ranunculaceae</taxon>
        <taxon>Thalictroideae</taxon>
        <taxon>Aquilegia</taxon>
    </lineage>
</organism>
<dbReference type="EMBL" id="KZ305018">
    <property type="protein sequence ID" value="PIA64942.1"/>
    <property type="molecule type" value="Genomic_DNA"/>
</dbReference>
<evidence type="ECO:0000256" key="1">
    <source>
        <dbReference type="ARBA" id="ARBA00010020"/>
    </source>
</evidence>
<dbReference type="PANTHER" id="PTHR10460:SF11">
    <property type="entry name" value="PROTEIN ABIL5-RELATED"/>
    <property type="match status" value="1"/>
</dbReference>
<dbReference type="Gene3D" id="6.10.140.1620">
    <property type="match status" value="1"/>
</dbReference>
<reference evidence="3 4" key="1">
    <citation type="submission" date="2017-09" db="EMBL/GenBank/DDBJ databases">
        <title>WGS assembly of Aquilegia coerulea Goldsmith.</title>
        <authorList>
            <person name="Hodges S."/>
            <person name="Kramer E."/>
            <person name="Nordborg M."/>
            <person name="Tomkins J."/>
            <person name="Borevitz J."/>
            <person name="Derieg N."/>
            <person name="Yan J."/>
            <person name="Mihaltcheva S."/>
            <person name="Hayes R.D."/>
            <person name="Rokhsar D."/>
        </authorList>
    </citation>
    <scope>NUCLEOTIDE SEQUENCE [LARGE SCALE GENOMIC DNA]</scope>
    <source>
        <strain evidence="4">cv. Goldsmith</strain>
    </source>
</reference>
<evidence type="ECO:0008006" key="5">
    <source>
        <dbReference type="Google" id="ProtNLM"/>
    </source>
</evidence>
<name>A0A2G5FAC2_AQUCA</name>
<dbReference type="PANTHER" id="PTHR10460">
    <property type="entry name" value="ABL INTERACTOR FAMILY MEMBER"/>
    <property type="match status" value="1"/>
</dbReference>
<evidence type="ECO:0000313" key="4">
    <source>
        <dbReference type="Proteomes" id="UP000230069"/>
    </source>
</evidence>
<accession>A0A2G5FAC2</accession>
<dbReference type="AlphaFoldDB" id="A0A2G5FAC2"/>
<sequence length="283" mass="32556">MKEELKPSTSNNSEANSDFIPVLHGNTECEFDENARFDKSLLELKDLSSQLHYAAKYCETSFLKSQEKKMVMENTKEYICRALVTVVDHLGSVSANLEGQLLGKQQVFDSEHKMVCLQQRLLTCQEYAQKLTLCRLCRSDNFQRHHTRYISLPTSDIEKSRDVLREVDDSFVPKTTPEYHLDAKKEIPLFLYTNAQKPLLTKLSVSDVNCVEKFSIDMSSAGLISGLRFPAVLPVRDTFLISIPRNPSFHFQETKKLGRKEQNRKSLQLPWRKSHKIHQGVTM</sequence>
<evidence type="ECO:0000313" key="3">
    <source>
        <dbReference type="EMBL" id="PIA64942.1"/>
    </source>
</evidence>
<evidence type="ECO:0000256" key="2">
    <source>
        <dbReference type="ARBA" id="ARBA00025223"/>
    </source>
</evidence>
<protein>
    <recommendedName>
        <fullName evidence="5">Protein ABIL5</fullName>
    </recommendedName>
</protein>
<dbReference type="OrthoDB" id="2159336at2759"/>
<dbReference type="Proteomes" id="UP000230069">
    <property type="component" value="Unassembled WGS sequence"/>
</dbReference>
<dbReference type="STRING" id="218851.A0A2G5FAC2"/>
<comment type="function">
    <text evidence="2">Involved in regulation of actin and microtubule organization. Part of a WAVE complex that activates the Arp2/3 complex.</text>
</comment>
<comment type="similarity">
    <text evidence="1">Belongs to the ABI family.</text>
</comment>